<comment type="caution">
    <text evidence="2">The sequence shown here is derived from an EMBL/GenBank/DDBJ whole genome shotgun (WGS) entry which is preliminary data.</text>
</comment>
<keyword evidence="1" id="KW-0732">Signal</keyword>
<evidence type="ECO:0000256" key="1">
    <source>
        <dbReference type="SAM" id="SignalP"/>
    </source>
</evidence>
<gene>
    <name evidence="2" type="ORF">DWW18_13645</name>
</gene>
<proteinExistence type="predicted"/>
<evidence type="ECO:0008006" key="4">
    <source>
        <dbReference type="Google" id="ProtNLM"/>
    </source>
</evidence>
<dbReference type="PROSITE" id="PS51257">
    <property type="entry name" value="PROKAR_LIPOPROTEIN"/>
    <property type="match status" value="1"/>
</dbReference>
<protein>
    <recommendedName>
        <fullName evidence="4">DUF4837 family protein</fullName>
    </recommendedName>
</protein>
<organism evidence="2 3">
    <name type="scientific">Butyricimonas virosa</name>
    <dbReference type="NCBI Taxonomy" id="544645"/>
    <lineage>
        <taxon>Bacteria</taxon>
        <taxon>Pseudomonadati</taxon>
        <taxon>Bacteroidota</taxon>
        <taxon>Bacteroidia</taxon>
        <taxon>Bacteroidales</taxon>
        <taxon>Odoribacteraceae</taxon>
        <taxon>Butyricimonas</taxon>
    </lineage>
</organism>
<dbReference type="AlphaFoldDB" id="A0A412WY71"/>
<sequence length="434" mass="49692">MKKCQLFFWMMILGVLVVACNNVVEDTGSKDVDIPPGETYTAQGKYHLNVVYFIPSDLDTLPLWHKRLSKITLYAQEFYLQSMKRYGFEKTFNLEVNDDNPEYIRIRCIRSDKSVTDLKTCGDITQEVRAYFKGNPAELNSNHFLVYIPQYDHSSAITGAAIEKMNASSDVYDCGMCVFGYDTETFDIRHIISDRARKRFLPYLGDLLQDLGSSFFLLPAAERASDPFYSIMGDNLSKFIGFGTTKGNPDSFRLSASDAMSLSEIQVFNDIDREYYQERPEVTVEKWDLEFRNDTVFVACEYRTPDEVVGIIIYNDLWRSYTGNIFTDEDHLSSTSLASARDAMPYLIEDYFIEQLDGDLYRASITFPWTDVPIAWIATKEAEIRARFIMKGGTFYPHTGDVNIKGDAAMRRSFSLDWSIGAKPDFSVPDRVVE</sequence>
<feature type="chain" id="PRO_5019214894" description="DUF4837 family protein" evidence="1">
    <location>
        <begin position="20"/>
        <end position="434"/>
    </location>
</feature>
<reference evidence="2 3" key="1">
    <citation type="submission" date="2018-08" db="EMBL/GenBank/DDBJ databases">
        <title>A genome reference for cultivated species of the human gut microbiota.</title>
        <authorList>
            <person name="Zou Y."/>
            <person name="Xue W."/>
            <person name="Luo G."/>
        </authorList>
    </citation>
    <scope>NUCLEOTIDE SEQUENCE [LARGE SCALE GENOMIC DNA]</scope>
    <source>
        <strain evidence="2 3">AF14-49</strain>
    </source>
</reference>
<feature type="signal peptide" evidence="1">
    <location>
        <begin position="1"/>
        <end position="19"/>
    </location>
</feature>
<evidence type="ECO:0000313" key="2">
    <source>
        <dbReference type="EMBL" id="RGV32628.1"/>
    </source>
</evidence>
<dbReference type="EMBL" id="QRZA01000019">
    <property type="protein sequence ID" value="RGV32628.1"/>
    <property type="molecule type" value="Genomic_DNA"/>
</dbReference>
<accession>A0A412WY71</accession>
<evidence type="ECO:0000313" key="3">
    <source>
        <dbReference type="Proteomes" id="UP000283589"/>
    </source>
</evidence>
<dbReference type="RefSeq" id="WP_118260953.1">
    <property type="nucleotide sequence ID" value="NZ_CALBWO010000046.1"/>
</dbReference>
<dbReference type="Proteomes" id="UP000283589">
    <property type="component" value="Unassembled WGS sequence"/>
</dbReference>
<name>A0A412WY71_9BACT</name>